<evidence type="ECO:0000313" key="2">
    <source>
        <dbReference type="Proteomes" id="UP000467840"/>
    </source>
</evidence>
<comment type="caution">
    <text evidence="1">The sequence shown here is derived from an EMBL/GenBank/DDBJ whole genome shotgun (WGS) entry which is preliminary data.</text>
</comment>
<evidence type="ECO:0000313" key="1">
    <source>
        <dbReference type="EMBL" id="KAF2284495.1"/>
    </source>
</evidence>
<name>A0A6A6K7Y9_HEVBR</name>
<accession>A0A6A6K7Y9</accession>
<sequence>MLPLTNFEDLKKWKVRAEADDINKSIQLEESTEFSHVELQGEIALTTLGEALSLFMEEDKEFASALTSIEEFDRAEQDRALKEIFKEKMQKVQQSLKLLEELSWTTNKKEIRDEVVKQGQAEVKEVIMVQEEKEIPSWEDKLISRGILEESSNHMRHESNEKIFHNTGRQKEHKEVSQYIRAKNNYINIENYYDQDECGVPKQEKEREVIRK</sequence>
<protein>
    <submittedName>
        <fullName evidence="1">Uncharacterized protein</fullName>
    </submittedName>
</protein>
<proteinExistence type="predicted"/>
<dbReference type="AlphaFoldDB" id="A0A6A6K7Y9"/>
<dbReference type="Proteomes" id="UP000467840">
    <property type="component" value="Chromosome 12"/>
</dbReference>
<dbReference type="EMBL" id="JAAGAX010000018">
    <property type="protein sequence ID" value="KAF2284495.1"/>
    <property type="molecule type" value="Genomic_DNA"/>
</dbReference>
<reference evidence="1 2" key="1">
    <citation type="journal article" date="2020" name="Mol. Plant">
        <title>The Chromosome-Based Rubber Tree Genome Provides New Insights into Spurge Genome Evolution and Rubber Biosynthesis.</title>
        <authorList>
            <person name="Liu J."/>
            <person name="Shi C."/>
            <person name="Shi C.C."/>
            <person name="Li W."/>
            <person name="Zhang Q.J."/>
            <person name="Zhang Y."/>
            <person name="Li K."/>
            <person name="Lu H.F."/>
            <person name="Shi C."/>
            <person name="Zhu S.T."/>
            <person name="Xiao Z.Y."/>
            <person name="Nan H."/>
            <person name="Yue Y."/>
            <person name="Zhu X.G."/>
            <person name="Wu Y."/>
            <person name="Hong X.N."/>
            <person name="Fan G.Y."/>
            <person name="Tong Y."/>
            <person name="Zhang D."/>
            <person name="Mao C.L."/>
            <person name="Liu Y.L."/>
            <person name="Hao S.J."/>
            <person name="Liu W.Q."/>
            <person name="Lv M.Q."/>
            <person name="Zhang H.B."/>
            <person name="Liu Y."/>
            <person name="Hu-Tang G.R."/>
            <person name="Wang J.P."/>
            <person name="Wang J.H."/>
            <person name="Sun Y.H."/>
            <person name="Ni S.B."/>
            <person name="Chen W.B."/>
            <person name="Zhang X.C."/>
            <person name="Jiao Y.N."/>
            <person name="Eichler E.E."/>
            <person name="Li G.H."/>
            <person name="Liu X."/>
            <person name="Gao L.Z."/>
        </authorList>
    </citation>
    <scope>NUCLEOTIDE SEQUENCE [LARGE SCALE GENOMIC DNA]</scope>
    <source>
        <strain evidence="2">cv. GT1</strain>
        <tissue evidence="1">Leaf</tissue>
    </source>
</reference>
<keyword evidence="2" id="KW-1185">Reference proteome</keyword>
<gene>
    <name evidence="1" type="ORF">GH714_025802</name>
</gene>
<organism evidence="1 2">
    <name type="scientific">Hevea brasiliensis</name>
    <name type="common">Para rubber tree</name>
    <name type="synonym">Siphonia brasiliensis</name>
    <dbReference type="NCBI Taxonomy" id="3981"/>
    <lineage>
        <taxon>Eukaryota</taxon>
        <taxon>Viridiplantae</taxon>
        <taxon>Streptophyta</taxon>
        <taxon>Embryophyta</taxon>
        <taxon>Tracheophyta</taxon>
        <taxon>Spermatophyta</taxon>
        <taxon>Magnoliopsida</taxon>
        <taxon>eudicotyledons</taxon>
        <taxon>Gunneridae</taxon>
        <taxon>Pentapetalae</taxon>
        <taxon>rosids</taxon>
        <taxon>fabids</taxon>
        <taxon>Malpighiales</taxon>
        <taxon>Euphorbiaceae</taxon>
        <taxon>Crotonoideae</taxon>
        <taxon>Micrandreae</taxon>
        <taxon>Hevea</taxon>
    </lineage>
</organism>